<dbReference type="SUPFAM" id="SSF46785">
    <property type="entry name" value="Winged helix' DNA-binding domain"/>
    <property type="match status" value="1"/>
</dbReference>
<reference evidence="5" key="1">
    <citation type="submission" date="2016-04" db="EMBL/GenBank/DDBJ databases">
        <authorList>
            <person name="Evans L.H."/>
            <person name="Alamgir A."/>
            <person name="Owens N."/>
            <person name="Weber N.D."/>
            <person name="Virtaneva K."/>
            <person name="Barbian K."/>
            <person name="Babar A."/>
            <person name="Rosenke K."/>
        </authorList>
    </citation>
    <scope>NUCLEOTIDE SEQUENCE</scope>
    <source>
        <strain evidence="5">86</strain>
    </source>
</reference>
<proteinExistence type="predicted"/>
<accession>A0A212KDS3</accession>
<dbReference type="EMBL" id="FLUQ01000005">
    <property type="protein sequence ID" value="SBW09846.1"/>
    <property type="molecule type" value="Genomic_DNA"/>
</dbReference>
<evidence type="ECO:0000313" key="5">
    <source>
        <dbReference type="EMBL" id="SBW09846.1"/>
    </source>
</evidence>
<dbReference type="Gene3D" id="1.10.10.10">
    <property type="entry name" value="Winged helix-like DNA-binding domain superfamily/Winged helix DNA-binding domain"/>
    <property type="match status" value="1"/>
</dbReference>
<dbReference type="AlphaFoldDB" id="A0A212KDS3"/>
<feature type="domain" description="HTH hxlR-type" evidence="4">
    <location>
        <begin position="15"/>
        <end position="114"/>
    </location>
</feature>
<keyword evidence="3" id="KW-0804">Transcription</keyword>
<name>A0A212KDS3_9DELT</name>
<evidence type="ECO:0000259" key="4">
    <source>
        <dbReference type="PROSITE" id="PS51118"/>
    </source>
</evidence>
<dbReference type="PROSITE" id="PS51118">
    <property type="entry name" value="HTH_HXLR"/>
    <property type="match status" value="1"/>
</dbReference>
<dbReference type="InterPro" id="IPR002577">
    <property type="entry name" value="HTH_HxlR"/>
</dbReference>
<sequence length="124" mass="13939">MPRTINATLPQTAWCPMRFALEVVGGKWKLAIICMLAEHSPARYSEVKRKVAGITNVMLAQSLKELESYGLVHREQYNEIPPRVEYTLTEKGRTLMPALNHLAEWGAANMPGAGRDARCRTCKQ</sequence>
<evidence type="ECO:0000256" key="3">
    <source>
        <dbReference type="ARBA" id="ARBA00023163"/>
    </source>
</evidence>
<dbReference type="Pfam" id="PF01638">
    <property type="entry name" value="HxlR"/>
    <property type="match status" value="1"/>
</dbReference>
<organism evidence="5">
    <name type="scientific">uncultured delta proteobacterium</name>
    <dbReference type="NCBI Taxonomy" id="34034"/>
    <lineage>
        <taxon>Bacteria</taxon>
        <taxon>Deltaproteobacteria</taxon>
        <taxon>environmental samples</taxon>
    </lineage>
</organism>
<dbReference type="GO" id="GO:0003677">
    <property type="term" value="F:DNA binding"/>
    <property type="evidence" value="ECO:0007669"/>
    <property type="project" value="UniProtKB-KW"/>
</dbReference>
<dbReference type="InterPro" id="IPR036390">
    <property type="entry name" value="WH_DNA-bd_sf"/>
</dbReference>
<evidence type="ECO:0000256" key="1">
    <source>
        <dbReference type="ARBA" id="ARBA00023015"/>
    </source>
</evidence>
<keyword evidence="1" id="KW-0805">Transcription regulation</keyword>
<keyword evidence="2" id="KW-0238">DNA-binding</keyword>
<dbReference type="InterPro" id="IPR036388">
    <property type="entry name" value="WH-like_DNA-bd_sf"/>
</dbReference>
<dbReference type="PANTHER" id="PTHR33204:SF29">
    <property type="entry name" value="TRANSCRIPTIONAL REGULATOR"/>
    <property type="match status" value="1"/>
</dbReference>
<evidence type="ECO:0000256" key="2">
    <source>
        <dbReference type="ARBA" id="ARBA00023125"/>
    </source>
</evidence>
<dbReference type="PANTHER" id="PTHR33204">
    <property type="entry name" value="TRANSCRIPTIONAL REGULATOR, MARR FAMILY"/>
    <property type="match status" value="1"/>
</dbReference>
<gene>
    <name evidence="5" type="primary">ydzFA</name>
    <name evidence="5" type="ORF">KL86DPRO_50294</name>
</gene>
<protein>
    <submittedName>
        <fullName evidence="5">Pyridoxal-dependent decarboxylase</fullName>
    </submittedName>
</protein>